<dbReference type="PANTHER" id="PTHR43791:SF64">
    <property type="entry name" value="MAJOR FACILITATOR SUPERFAMILY (MFS) PROFILE DOMAIN-CONTAINING PROTEIN"/>
    <property type="match status" value="1"/>
</dbReference>
<feature type="transmembrane region" description="Helical" evidence="8">
    <location>
        <begin position="267"/>
        <end position="286"/>
    </location>
</feature>
<keyword evidence="4 8" id="KW-1133">Transmembrane helix</keyword>
<feature type="transmembrane region" description="Helical" evidence="8">
    <location>
        <begin position="83"/>
        <end position="100"/>
    </location>
</feature>
<dbReference type="Proteomes" id="UP000199727">
    <property type="component" value="Unassembled WGS sequence"/>
</dbReference>
<feature type="transmembrane region" description="Helical" evidence="8">
    <location>
        <begin position="315"/>
        <end position="335"/>
    </location>
</feature>
<dbReference type="PROSITE" id="PS50850">
    <property type="entry name" value="MFS"/>
    <property type="match status" value="1"/>
</dbReference>
<comment type="similarity">
    <text evidence="6">Belongs to the major facilitator superfamily. Allantoate permease family.</text>
</comment>
<feature type="transmembrane region" description="Helical" evidence="8">
    <location>
        <begin position="368"/>
        <end position="389"/>
    </location>
</feature>
<sequence>MNQYSETPRVESTSFDLDYEDHEPYTRQRERRFLWKLDVCLISWAWLAYLIKQIDSSNYKTAYVSGMKEDMKLNGNELNYLNTYFKIGYAIFLIPSQIVLTRVRPSLWLPPLELSWGVMTGLMAAAHSVKGMYALRFFIGAFEASSYPGIVSVLCNWYTPSELATRIALFGTSYPAASMFVSFMQVSIQSTLNGAHGISGWRWLFIFNAIMTILVAVAGFFLVPDSPGTTKAYWMSDEDNRISASRMARVHKQPPTRLTKAILKKTFTGWPLYIFFGAYAFAAWAADANSWFMLWLKALTHPDGSKRFTIQEINAIPIGGFALMLILMLLFAWLSSRTGWRATWVTVQNILFLIGCIILSVWPGGIPIKMVGFFLTYTANAISPILVAWMADVCPIPEERAMIIGVTVSLVYAMDSWMNLFIYPASQAPKYKVGYKAAAAFTVASIIFTGFFKKFEIREKRLSAAKAAENSISPQHGREMEFEDTEEK</sequence>
<dbReference type="EMBL" id="AMKT01000094">
    <property type="protein sequence ID" value="OXG11837.1"/>
    <property type="molecule type" value="Genomic_DNA"/>
</dbReference>
<dbReference type="InterPro" id="IPR036259">
    <property type="entry name" value="MFS_trans_sf"/>
</dbReference>
<evidence type="ECO:0000256" key="2">
    <source>
        <dbReference type="ARBA" id="ARBA00022448"/>
    </source>
</evidence>
<evidence type="ECO:0000256" key="7">
    <source>
        <dbReference type="SAM" id="MobiDB-lite"/>
    </source>
</evidence>
<dbReference type="OrthoDB" id="3639251at2759"/>
<evidence type="ECO:0000256" key="4">
    <source>
        <dbReference type="ARBA" id="ARBA00022989"/>
    </source>
</evidence>
<dbReference type="FunFam" id="1.20.1250.20:FF:000065">
    <property type="entry name" value="Putative MFS pantothenate transporter"/>
    <property type="match status" value="1"/>
</dbReference>
<evidence type="ECO:0000259" key="9">
    <source>
        <dbReference type="PROSITE" id="PS50850"/>
    </source>
</evidence>
<keyword evidence="3 8" id="KW-0812">Transmembrane</keyword>
<evidence type="ECO:0000256" key="5">
    <source>
        <dbReference type="ARBA" id="ARBA00023136"/>
    </source>
</evidence>
<proteinExistence type="inferred from homology"/>
<comment type="caution">
    <text evidence="10">The sequence shown here is derived from an EMBL/GenBank/DDBJ whole genome shotgun (WGS) entry which is preliminary data.</text>
</comment>
<feature type="transmembrane region" description="Helical" evidence="8">
    <location>
        <begin position="200"/>
        <end position="223"/>
    </location>
</feature>
<comment type="subcellular location">
    <subcellularLocation>
        <location evidence="1">Membrane</location>
        <topology evidence="1">Multi-pass membrane protein</topology>
    </subcellularLocation>
</comment>
<evidence type="ECO:0000313" key="10">
    <source>
        <dbReference type="EMBL" id="OXG11837.1"/>
    </source>
</evidence>
<evidence type="ECO:0000256" key="6">
    <source>
        <dbReference type="ARBA" id="ARBA00037968"/>
    </source>
</evidence>
<evidence type="ECO:0000256" key="8">
    <source>
        <dbReference type="SAM" id="Phobius"/>
    </source>
</evidence>
<accession>A0A854Q5J2</accession>
<evidence type="ECO:0000313" key="11">
    <source>
        <dbReference type="Proteomes" id="UP000199727"/>
    </source>
</evidence>
<organism evidence="10 11">
    <name type="scientific">Cryptococcus neoformans Tu259-1</name>
    <dbReference type="NCBI Taxonomy" id="1230072"/>
    <lineage>
        <taxon>Eukaryota</taxon>
        <taxon>Fungi</taxon>
        <taxon>Dikarya</taxon>
        <taxon>Basidiomycota</taxon>
        <taxon>Agaricomycotina</taxon>
        <taxon>Tremellomycetes</taxon>
        <taxon>Tremellales</taxon>
        <taxon>Cryptococcaceae</taxon>
        <taxon>Cryptococcus</taxon>
        <taxon>Cryptococcus neoformans species complex</taxon>
    </lineage>
</organism>
<name>A0A854Q5J2_CRYNE</name>
<keyword evidence="2" id="KW-0813">Transport</keyword>
<feature type="transmembrane region" description="Helical" evidence="8">
    <location>
        <begin position="401"/>
        <end position="422"/>
    </location>
</feature>
<feature type="transmembrane region" description="Helical" evidence="8">
    <location>
        <begin position="342"/>
        <end position="362"/>
    </location>
</feature>
<evidence type="ECO:0000256" key="3">
    <source>
        <dbReference type="ARBA" id="ARBA00022692"/>
    </source>
</evidence>
<feature type="transmembrane region" description="Helical" evidence="8">
    <location>
        <begin position="133"/>
        <end position="155"/>
    </location>
</feature>
<dbReference type="GO" id="GO:0022857">
    <property type="term" value="F:transmembrane transporter activity"/>
    <property type="evidence" value="ECO:0007669"/>
    <property type="project" value="InterPro"/>
</dbReference>
<keyword evidence="5 8" id="KW-0472">Membrane</keyword>
<dbReference type="GO" id="GO:0016020">
    <property type="term" value="C:membrane"/>
    <property type="evidence" value="ECO:0007669"/>
    <property type="project" value="UniProtKB-SubCell"/>
</dbReference>
<dbReference type="PANTHER" id="PTHR43791">
    <property type="entry name" value="PERMEASE-RELATED"/>
    <property type="match status" value="1"/>
</dbReference>
<feature type="region of interest" description="Disordered" evidence="7">
    <location>
        <begin position="468"/>
        <end position="488"/>
    </location>
</feature>
<gene>
    <name evidence="10" type="ORF">C361_06405</name>
</gene>
<feature type="transmembrane region" description="Helical" evidence="8">
    <location>
        <begin position="434"/>
        <end position="452"/>
    </location>
</feature>
<dbReference type="Pfam" id="PF07690">
    <property type="entry name" value="MFS_1"/>
    <property type="match status" value="1"/>
</dbReference>
<dbReference type="SUPFAM" id="SSF103473">
    <property type="entry name" value="MFS general substrate transporter"/>
    <property type="match status" value="1"/>
</dbReference>
<evidence type="ECO:0000256" key="1">
    <source>
        <dbReference type="ARBA" id="ARBA00004141"/>
    </source>
</evidence>
<dbReference type="InterPro" id="IPR020846">
    <property type="entry name" value="MFS_dom"/>
</dbReference>
<feature type="transmembrane region" description="Helical" evidence="8">
    <location>
        <begin position="167"/>
        <end position="188"/>
    </location>
</feature>
<feature type="domain" description="Major facilitator superfamily (MFS) profile" evidence="9">
    <location>
        <begin position="41"/>
        <end position="457"/>
    </location>
</feature>
<dbReference type="InterPro" id="IPR011701">
    <property type="entry name" value="MFS"/>
</dbReference>
<dbReference type="AlphaFoldDB" id="A0A854Q5J2"/>
<reference evidence="10 11" key="1">
    <citation type="submission" date="2017-06" db="EMBL/GenBank/DDBJ databases">
        <title>Global population genomics of the pathogenic fungus Cryptococcus neoformans var. grubii.</title>
        <authorList>
            <person name="Cuomo C."/>
            <person name="Litvintseva A."/>
            <person name="Chen Y."/>
            <person name="Young S."/>
            <person name="Zeng Q."/>
            <person name="Chapman S."/>
            <person name="Gujja S."/>
            <person name="Saif S."/>
            <person name="Birren B."/>
        </authorList>
    </citation>
    <scope>NUCLEOTIDE SEQUENCE [LARGE SCALE GENOMIC DNA]</scope>
    <source>
        <strain evidence="10 11">Tu259-1</strain>
    </source>
</reference>
<dbReference type="Gene3D" id="1.20.1250.20">
    <property type="entry name" value="MFS general substrate transporter like domains"/>
    <property type="match status" value="1"/>
</dbReference>
<protein>
    <submittedName>
        <fullName evidence="10">Transmembrane transporter Liz1p</fullName>
    </submittedName>
</protein>